<dbReference type="Proteomes" id="UP000190092">
    <property type="component" value="Unassembled WGS sequence"/>
</dbReference>
<organism evidence="1 2">
    <name type="scientific">Enhydrobacter aerosaccus</name>
    <dbReference type="NCBI Taxonomy" id="225324"/>
    <lineage>
        <taxon>Bacteria</taxon>
        <taxon>Pseudomonadati</taxon>
        <taxon>Pseudomonadota</taxon>
        <taxon>Alphaproteobacteria</taxon>
        <taxon>Hyphomicrobiales</taxon>
        <taxon>Enhydrobacter</taxon>
    </lineage>
</organism>
<reference evidence="2" key="1">
    <citation type="submission" date="2017-02" db="EMBL/GenBank/DDBJ databases">
        <authorList>
            <person name="Varghese N."/>
            <person name="Submissions S."/>
        </authorList>
    </citation>
    <scope>NUCLEOTIDE SEQUENCE [LARGE SCALE GENOMIC DNA]</scope>
    <source>
        <strain evidence="2">ATCC 27094</strain>
    </source>
</reference>
<dbReference type="InterPro" id="IPR036188">
    <property type="entry name" value="FAD/NAD-bd_sf"/>
</dbReference>
<dbReference type="SUPFAM" id="SSF51905">
    <property type="entry name" value="FAD/NAD(P)-binding domain"/>
    <property type="match status" value="1"/>
</dbReference>
<dbReference type="STRING" id="225324.SAMN02745126_04147"/>
<evidence type="ECO:0008006" key="3">
    <source>
        <dbReference type="Google" id="ProtNLM"/>
    </source>
</evidence>
<keyword evidence="2" id="KW-1185">Reference proteome</keyword>
<name>A0A1T4RXT7_9HYPH</name>
<dbReference type="RefSeq" id="WP_085935832.1">
    <property type="nucleotide sequence ID" value="NZ_FUWJ01000006.1"/>
</dbReference>
<dbReference type="AlphaFoldDB" id="A0A1T4RXT7"/>
<dbReference type="EMBL" id="FUWJ01000006">
    <property type="protein sequence ID" value="SKA20800.1"/>
    <property type="molecule type" value="Genomic_DNA"/>
</dbReference>
<dbReference type="Gene3D" id="3.50.50.60">
    <property type="entry name" value="FAD/NAD(P)-binding domain"/>
    <property type="match status" value="1"/>
</dbReference>
<gene>
    <name evidence="1" type="ORF">SAMN02745126_04147</name>
</gene>
<proteinExistence type="predicted"/>
<evidence type="ECO:0000313" key="1">
    <source>
        <dbReference type="EMBL" id="SKA20800.1"/>
    </source>
</evidence>
<sequence length="440" mass="47784">MPRDLYSCAVIGGGPGGLGPLLWAAQHGHLEHWLDQGVALVERSGRLGGTLGRYGINSDSLGGSYLECLEAPGWPKAFHYLREEPTTLEMERYRTTFPPLPLVDRYMTKVGAAMAGLFPRHPASALHLHTTAQSVQLQDDGTVAIVLTGDRGRPRELRARSAVVALGGRQHWQDEIAMPGLTFAQCAMRHVLPSNELLGHQGLRDADRIMREADGRQIVLLGGSHSAYAAAWALLQLPAAAKLAEGQVVILQRRPPRVFYPDRAAAVADSYEVDPGDICIRTQRVNRMGGLRGHGRDIWRQITRRPGVSPESRIVVLDLHQLPATELRKTIEDAALVVPCLGYRSATLPILDPKGRRLVLNADRNGDAVDGQCRLLLSDGTPLPNLFGIGLGTGFRPTQGMGCEPNFSGQANSLWLYQNDIGAVIYHAVQAMLGETKAAA</sequence>
<evidence type="ECO:0000313" key="2">
    <source>
        <dbReference type="Proteomes" id="UP000190092"/>
    </source>
</evidence>
<accession>A0A1T4RXT7</accession>
<dbReference type="OrthoDB" id="9768668at2"/>
<protein>
    <recommendedName>
        <fullName evidence="3">Pyridine nucleotide-disulphide oxidoreductase</fullName>
    </recommendedName>
</protein>